<dbReference type="PANTHER" id="PTHR11616:SF285">
    <property type="entry name" value="TRANSPORTER"/>
    <property type="match status" value="1"/>
</dbReference>
<evidence type="ECO:0000256" key="5">
    <source>
        <dbReference type="ARBA" id="ARBA00023136"/>
    </source>
</evidence>
<dbReference type="InterPro" id="IPR000175">
    <property type="entry name" value="Na/ntran_symport"/>
</dbReference>
<dbReference type="GO" id="GO:0046872">
    <property type="term" value="F:metal ion binding"/>
    <property type="evidence" value="ECO:0007669"/>
    <property type="project" value="UniProtKB-KW"/>
</dbReference>
<dbReference type="Ensembl" id="ENSPMGT00000019730.1">
    <property type="protein sequence ID" value="ENSPMGP00000018497.1"/>
    <property type="gene ID" value="ENSPMGG00000015089.1"/>
</dbReference>
<keyword evidence="2" id="KW-0813">Transport</keyword>
<feature type="transmembrane region" description="Helical" evidence="7">
    <location>
        <begin position="12"/>
        <end position="31"/>
    </location>
</feature>
<evidence type="ECO:0000256" key="4">
    <source>
        <dbReference type="ARBA" id="ARBA00022989"/>
    </source>
</evidence>
<sequence length="293" mass="32718">LINPNTWLDAGAQVFFSFGLAWGGLISFSSYNPLHNNCKNDAIILSVVTAATSVYAAMVTYTIIGFRATAKYDQSRIQRQLWGWIFSPVTCKSFLVRYLYSFLTLLEVLHASHMSVMSFQGVEGPGLAFIVFTEAIINMPASPAWAVLFFIMLLCLGLSTLIGTFEGVIVPFTSMPRINLCVSGVTFLTAFIITLLFAQHSGFYWVTLFDNFAGSVPLLCIGLFEIVIVVYVYGVDRFNEDIKFMIGSKPGIFWQVTWRFVSPLIMLVILIFYLVTQAQGELTYLVWDPSSVS</sequence>
<dbReference type="InterPro" id="IPR037272">
    <property type="entry name" value="SNS_sf"/>
</dbReference>
<feature type="transmembrane region" description="Helical" evidence="7">
    <location>
        <begin position="81"/>
        <end position="100"/>
    </location>
</feature>
<dbReference type="PRINTS" id="PR00176">
    <property type="entry name" value="NANEUSMPORT"/>
</dbReference>
<dbReference type="GO" id="GO:0015175">
    <property type="term" value="F:neutral L-amino acid transmembrane transporter activity"/>
    <property type="evidence" value="ECO:0007669"/>
    <property type="project" value="TreeGrafter"/>
</dbReference>
<keyword evidence="5 7" id="KW-0472">Membrane</keyword>
<feature type="transmembrane region" description="Helical" evidence="7">
    <location>
        <begin position="180"/>
        <end position="200"/>
    </location>
</feature>
<evidence type="ECO:0000313" key="8">
    <source>
        <dbReference type="Ensembl" id="ENSPMGP00000018497.1"/>
    </source>
</evidence>
<evidence type="ECO:0000313" key="9">
    <source>
        <dbReference type="Proteomes" id="UP000261520"/>
    </source>
</evidence>
<feature type="binding site" evidence="6">
    <location>
        <position position="17"/>
    </location>
    <ligand>
        <name>Na(+)</name>
        <dbReference type="ChEBI" id="CHEBI:29101"/>
        <label>1</label>
    </ligand>
</feature>
<reference evidence="8" key="1">
    <citation type="submission" date="2025-08" db="UniProtKB">
        <authorList>
            <consortium name="Ensembl"/>
        </authorList>
    </citation>
    <scope>IDENTIFICATION</scope>
</reference>
<keyword evidence="3 7" id="KW-0812">Transmembrane</keyword>
<dbReference type="GO" id="GO:0035725">
    <property type="term" value="P:sodium ion transmembrane transport"/>
    <property type="evidence" value="ECO:0007669"/>
    <property type="project" value="TreeGrafter"/>
</dbReference>
<dbReference type="AlphaFoldDB" id="A0A3B4AMW0"/>
<accession>A0A3B4AMW0</accession>
<organism evidence="8 9">
    <name type="scientific">Periophthalmus magnuspinnatus</name>
    <dbReference type="NCBI Taxonomy" id="409849"/>
    <lineage>
        <taxon>Eukaryota</taxon>
        <taxon>Metazoa</taxon>
        <taxon>Chordata</taxon>
        <taxon>Craniata</taxon>
        <taxon>Vertebrata</taxon>
        <taxon>Euteleostomi</taxon>
        <taxon>Actinopterygii</taxon>
        <taxon>Neopterygii</taxon>
        <taxon>Teleostei</taxon>
        <taxon>Neoteleostei</taxon>
        <taxon>Acanthomorphata</taxon>
        <taxon>Gobiaria</taxon>
        <taxon>Gobiiformes</taxon>
        <taxon>Gobioidei</taxon>
        <taxon>Gobiidae</taxon>
        <taxon>Oxudercinae</taxon>
        <taxon>Periophthalmus</taxon>
    </lineage>
</organism>
<comment type="subcellular location">
    <subcellularLocation>
        <location evidence="1">Membrane</location>
        <topology evidence="1">Multi-pass membrane protein</topology>
    </subcellularLocation>
</comment>
<feature type="transmembrane region" description="Helical" evidence="7">
    <location>
        <begin position="144"/>
        <end position="168"/>
    </location>
</feature>
<feature type="transmembrane region" description="Helical" evidence="7">
    <location>
        <begin position="256"/>
        <end position="275"/>
    </location>
</feature>
<dbReference type="PROSITE" id="PS50267">
    <property type="entry name" value="NA_NEUROTRAN_SYMP_3"/>
    <property type="match status" value="1"/>
</dbReference>
<evidence type="ECO:0000256" key="2">
    <source>
        <dbReference type="ARBA" id="ARBA00022448"/>
    </source>
</evidence>
<feature type="binding site" evidence="6">
    <location>
        <position position="156"/>
    </location>
    <ligand>
        <name>Na(+)</name>
        <dbReference type="ChEBI" id="CHEBI:29101"/>
        <label>1</label>
    </ligand>
</feature>
<dbReference type="SUPFAM" id="SSF161070">
    <property type="entry name" value="SNF-like"/>
    <property type="match status" value="1"/>
</dbReference>
<protein>
    <submittedName>
        <fullName evidence="8">Uncharacterized protein</fullName>
    </submittedName>
</protein>
<keyword evidence="4 7" id="KW-1133">Transmembrane helix</keyword>
<dbReference type="Proteomes" id="UP000261520">
    <property type="component" value="Unplaced"/>
</dbReference>
<evidence type="ECO:0000256" key="3">
    <source>
        <dbReference type="ARBA" id="ARBA00022692"/>
    </source>
</evidence>
<feature type="transmembrane region" description="Helical" evidence="7">
    <location>
        <begin position="43"/>
        <end position="69"/>
    </location>
</feature>
<keyword evidence="9" id="KW-1185">Reference proteome</keyword>
<feature type="transmembrane region" description="Helical" evidence="7">
    <location>
        <begin position="212"/>
        <end position="235"/>
    </location>
</feature>
<evidence type="ECO:0000256" key="1">
    <source>
        <dbReference type="ARBA" id="ARBA00004141"/>
    </source>
</evidence>
<reference evidence="8" key="2">
    <citation type="submission" date="2025-09" db="UniProtKB">
        <authorList>
            <consortium name="Ensembl"/>
        </authorList>
    </citation>
    <scope>IDENTIFICATION</scope>
</reference>
<dbReference type="STRING" id="409849.ENSPMGP00000018497"/>
<evidence type="ECO:0000256" key="7">
    <source>
        <dbReference type="SAM" id="Phobius"/>
    </source>
</evidence>
<dbReference type="PANTHER" id="PTHR11616">
    <property type="entry name" value="SODIUM/CHLORIDE DEPENDENT TRANSPORTER"/>
    <property type="match status" value="1"/>
</dbReference>
<dbReference type="Pfam" id="PF00209">
    <property type="entry name" value="SNF"/>
    <property type="match status" value="1"/>
</dbReference>
<proteinExistence type="predicted"/>
<evidence type="ECO:0000256" key="6">
    <source>
        <dbReference type="PIRSR" id="PIRSR600175-1"/>
    </source>
</evidence>
<name>A0A3B4AMW0_9GOBI</name>
<keyword evidence="6" id="KW-0915">Sodium</keyword>
<keyword evidence="6" id="KW-0479">Metal-binding</keyword>
<dbReference type="GO" id="GO:0031526">
    <property type="term" value="C:brush border membrane"/>
    <property type="evidence" value="ECO:0007669"/>
    <property type="project" value="TreeGrafter"/>
</dbReference>